<proteinExistence type="inferred from homology"/>
<dbReference type="STRING" id="877455.Metbo_0960"/>
<dbReference type="HAMAP" id="MF_01106">
    <property type="entry name" value="ArgJ"/>
    <property type="match status" value="1"/>
</dbReference>
<organism evidence="8 9">
    <name type="scientific">Methanobacterium lacus (strain AL-21)</name>
    <dbReference type="NCBI Taxonomy" id="877455"/>
    <lineage>
        <taxon>Archaea</taxon>
        <taxon>Methanobacteriati</taxon>
        <taxon>Methanobacteriota</taxon>
        <taxon>Methanomada group</taxon>
        <taxon>Methanobacteria</taxon>
        <taxon>Methanobacteriales</taxon>
        <taxon>Methanobacteriaceae</taxon>
        <taxon>Methanobacterium</taxon>
    </lineage>
</organism>
<feature type="chain" id="PRO_5044353513" description="Glutamate N-acetyltransferase beta chain" evidence="7">
    <location>
        <begin position="184"/>
        <end position="398"/>
    </location>
</feature>
<keyword evidence="4 7" id="KW-0808">Transferase</keyword>
<dbReference type="NCBIfam" id="NF003802">
    <property type="entry name" value="PRK05388.1"/>
    <property type="match status" value="1"/>
</dbReference>
<dbReference type="Proteomes" id="UP000007490">
    <property type="component" value="Chromosome"/>
</dbReference>
<dbReference type="PANTHER" id="PTHR23100:SF0">
    <property type="entry name" value="ARGININE BIOSYNTHESIS BIFUNCTIONAL PROTEIN ARGJ, MITOCHONDRIAL"/>
    <property type="match status" value="1"/>
</dbReference>
<comment type="subunit">
    <text evidence="7">Heterotetramer of two alpha and two beta chains.</text>
</comment>
<dbReference type="MEROPS" id="T05.002"/>
<dbReference type="SUPFAM" id="SSF56266">
    <property type="entry name" value="DmpA/ArgJ-like"/>
    <property type="match status" value="1"/>
</dbReference>
<comment type="subcellular location">
    <subcellularLocation>
        <location evidence="7">Cytoplasm</location>
    </subcellularLocation>
</comment>
<feature type="chain" id="PRO_5044353512" description="Glutamate N-acetyltransferase alpha chain" evidence="7">
    <location>
        <begin position="1"/>
        <end position="183"/>
    </location>
</feature>
<evidence type="ECO:0000256" key="4">
    <source>
        <dbReference type="ARBA" id="ARBA00022679"/>
    </source>
</evidence>
<evidence type="ECO:0000256" key="6">
    <source>
        <dbReference type="ARBA" id="ARBA00023315"/>
    </source>
</evidence>
<evidence type="ECO:0000256" key="1">
    <source>
        <dbReference type="ARBA" id="ARBA00006774"/>
    </source>
</evidence>
<reference evidence="9" key="1">
    <citation type="submission" date="2011-02" db="EMBL/GenBank/DDBJ databases">
        <title>Complete sequence of Methanobacterium sp. AL-21.</title>
        <authorList>
            <consortium name="US DOE Joint Genome Institute"/>
            <person name="Lucas S."/>
            <person name="Copeland A."/>
            <person name="Lapidus A."/>
            <person name="Cheng J.-F."/>
            <person name="Goodwin L."/>
            <person name="Pitluck S."/>
            <person name="Chertkov O."/>
            <person name="Detter J.C."/>
            <person name="Han C."/>
            <person name="Tapia R."/>
            <person name="Land M."/>
            <person name="Hauser L."/>
            <person name="Kyrpides N."/>
            <person name="Ivanova N."/>
            <person name="Mikhailova N."/>
            <person name="Pagani I."/>
            <person name="Cadillo-Quiroz H."/>
            <person name="Imachi H."/>
            <person name="Zinder S."/>
            <person name="Liu W."/>
            <person name="Woyke T."/>
        </authorList>
    </citation>
    <scope>NUCLEOTIDE SEQUENCE [LARGE SCALE GENOMIC DNA]</scope>
    <source>
        <strain evidence="9">AL-21</strain>
    </source>
</reference>
<dbReference type="PROSITE" id="PS51257">
    <property type="entry name" value="PROKAR_LIPOPROTEIN"/>
    <property type="match status" value="1"/>
</dbReference>
<feature type="site" description="Involved in the stabilization of negative charge on the oxyanion by the formation of the oxyanion hole" evidence="7">
    <location>
        <position position="108"/>
    </location>
</feature>
<dbReference type="NCBIfam" id="TIGR00120">
    <property type="entry name" value="ArgJ"/>
    <property type="match status" value="1"/>
</dbReference>
<keyword evidence="5 7" id="KW-0068">Autocatalytic cleavage</keyword>
<dbReference type="GO" id="GO:0006526">
    <property type="term" value="P:L-arginine biosynthetic process"/>
    <property type="evidence" value="ECO:0007669"/>
    <property type="project" value="UniProtKB-UniRule"/>
</dbReference>
<sequence>MKIVDGGVCAVNGVLAAGACDDDYGVAVIVCKDSDSTAVFTSNKIVAAPVILTKNAVENGKLSAVVANSGNANCFTGDQGIEDGKAMASVVAEELDFKFEDVAVASTGVIGRLMPMDIIGSLIKKAVLRLENSAEASKNAAEAIMTTDTYSKEFAVETTLKNGKSIRIGGITKGSGMIAPNMGTMLCFITTDVKASSSELNTALKKAVDASFNMVVVDGDESTNDTVILMANGESGESIDENFEEALEYVCCQLASMMAKDGEGATKFMEVEVNGAVNTEEARLAAKAVVSSSLVKTALFGADPNWGRIVAAVGYSGADIDPKVVSVSLQSLNKRVDIVDHGIIAAFEGTSQLEEAEDIMEEKNIRIIIDLGLGNGNATAYGCDLSYDYVSINAEYTT</sequence>
<protein>
    <recommendedName>
        <fullName evidence="7">Glutamate N-acetyltransferase</fullName>
        <ecNumber evidence="7">2.3.1.35</ecNumber>
    </recommendedName>
    <alternativeName>
        <fullName evidence="7">Ornithine acetyltransferase</fullName>
        <shortName evidence="7">OATase</shortName>
    </alternativeName>
    <alternativeName>
        <fullName evidence="7">Ornithine transacetylase</fullName>
    </alternativeName>
    <component>
        <recommendedName>
            <fullName evidence="7">Glutamate N-acetyltransferase alpha chain</fullName>
        </recommendedName>
    </component>
    <component>
        <recommendedName>
            <fullName evidence="7">Glutamate N-acetyltransferase beta chain</fullName>
        </recommendedName>
    </component>
</protein>
<name>F0TC56_METLA</name>
<comment type="catalytic activity">
    <reaction evidence="7">
        <text>N(2)-acetyl-L-ornithine + L-glutamate = N-acetyl-L-glutamate + L-ornithine</text>
        <dbReference type="Rhea" id="RHEA:15349"/>
        <dbReference type="ChEBI" id="CHEBI:29985"/>
        <dbReference type="ChEBI" id="CHEBI:44337"/>
        <dbReference type="ChEBI" id="CHEBI:46911"/>
        <dbReference type="ChEBI" id="CHEBI:57805"/>
        <dbReference type="EC" id="2.3.1.35"/>
    </reaction>
</comment>
<feature type="site" description="Involved in the stabilization of negative charge on the oxyanion by the formation of the oxyanion hole" evidence="7">
    <location>
        <position position="107"/>
    </location>
</feature>
<dbReference type="InterPro" id="IPR042195">
    <property type="entry name" value="ArgJ_beta_C"/>
</dbReference>
<comment type="function">
    <text evidence="7">Catalyzes the transfer of the acetyl group from N(2)-acetylornithine to glutamate, forming N-acetylglutamate and L-ornithine.</text>
</comment>
<feature type="site" description="Cleavage; by autolysis" evidence="7">
    <location>
        <begin position="183"/>
        <end position="184"/>
    </location>
</feature>
<keyword evidence="2 7" id="KW-0055">Arginine biosynthesis</keyword>
<keyword evidence="9" id="KW-1185">Reference proteome</keyword>
<keyword evidence="6 7" id="KW-0012">Acyltransferase</keyword>
<dbReference type="GO" id="GO:0004042">
    <property type="term" value="F:L-glutamate N-acetyltransferase activity"/>
    <property type="evidence" value="ECO:0007669"/>
    <property type="project" value="TreeGrafter"/>
</dbReference>
<dbReference type="FunFam" id="3.10.20.340:FF:000001">
    <property type="entry name" value="Arginine biosynthesis bifunctional protein ArgJ, chloroplastic"/>
    <property type="match status" value="1"/>
</dbReference>
<evidence type="ECO:0000256" key="7">
    <source>
        <dbReference type="HAMAP-Rule" id="MF_01106"/>
    </source>
</evidence>
<feature type="binding site" evidence="7">
    <location>
        <position position="398"/>
    </location>
    <ligand>
        <name>substrate</name>
    </ligand>
</feature>
<evidence type="ECO:0000256" key="3">
    <source>
        <dbReference type="ARBA" id="ARBA00022605"/>
    </source>
</evidence>
<reference evidence="8 9" key="2">
    <citation type="journal article" date="2014" name="Int. J. Syst. Evol. Microbiol.">
        <title>Methanobacterium paludis sp. nov. and a novel strain of Methanobacterium lacus isolated from northern peatlands.</title>
        <authorList>
            <person name="Cadillo-Quiroz H."/>
            <person name="Brauer S.L."/>
            <person name="Goodson N."/>
            <person name="Yavitt J.B."/>
            <person name="Zinder S.H."/>
        </authorList>
    </citation>
    <scope>NUCLEOTIDE SEQUENCE [LARGE SCALE GENOMIC DNA]</scope>
    <source>
        <strain evidence="8 9">AL-21</strain>
    </source>
</reference>
<evidence type="ECO:0000313" key="8">
    <source>
        <dbReference type="EMBL" id="ADZ09207.1"/>
    </source>
</evidence>
<feature type="binding site" evidence="7">
    <location>
        <position position="146"/>
    </location>
    <ligand>
        <name>substrate</name>
    </ligand>
</feature>
<feature type="active site" description="Nucleophile" evidence="7">
    <location>
        <position position="184"/>
    </location>
</feature>
<feature type="binding site" evidence="7">
    <location>
        <position position="263"/>
    </location>
    <ligand>
        <name>substrate</name>
    </ligand>
</feature>
<dbReference type="InterPro" id="IPR016117">
    <property type="entry name" value="ArgJ-like_dom_sf"/>
</dbReference>
<dbReference type="EC" id="2.3.1.35" evidence="7"/>
<dbReference type="Gene3D" id="3.10.20.340">
    <property type="entry name" value="ArgJ beta chain, C-terminal domain"/>
    <property type="match status" value="1"/>
</dbReference>
<evidence type="ECO:0000256" key="5">
    <source>
        <dbReference type="ARBA" id="ARBA00022813"/>
    </source>
</evidence>
<dbReference type="KEGG" id="mel:Metbo_0960"/>
<feature type="binding site" evidence="7">
    <location>
        <position position="173"/>
    </location>
    <ligand>
        <name>substrate</name>
    </ligand>
</feature>
<dbReference type="GeneID" id="10277409"/>
<gene>
    <name evidence="7" type="primary">argJ</name>
    <name evidence="8" type="ordered locus">Metbo_0960</name>
</gene>
<dbReference type="OrthoDB" id="52592at2157"/>
<dbReference type="CDD" id="cd02152">
    <property type="entry name" value="OAT"/>
    <property type="match status" value="1"/>
</dbReference>
<keyword evidence="3 7" id="KW-0028">Amino-acid biosynthesis</keyword>
<dbReference type="GO" id="GO:0004358">
    <property type="term" value="F:L-glutamate N-acetyltransferase activity, acting on acetyl-L-ornithine as donor"/>
    <property type="evidence" value="ECO:0007669"/>
    <property type="project" value="UniProtKB-UniRule"/>
</dbReference>
<dbReference type="EMBL" id="CP002551">
    <property type="protein sequence ID" value="ADZ09207.1"/>
    <property type="molecule type" value="Genomic_DNA"/>
</dbReference>
<dbReference type="eggNOG" id="arCOG04413">
    <property type="taxonomic scope" value="Archaea"/>
</dbReference>
<dbReference type="Pfam" id="PF01960">
    <property type="entry name" value="ArgJ"/>
    <property type="match status" value="1"/>
</dbReference>
<dbReference type="HOGENOM" id="CLU_027172_1_0_2"/>
<dbReference type="GO" id="GO:0006592">
    <property type="term" value="P:ornithine biosynthetic process"/>
    <property type="evidence" value="ECO:0007669"/>
    <property type="project" value="TreeGrafter"/>
</dbReference>
<evidence type="ECO:0000313" key="9">
    <source>
        <dbReference type="Proteomes" id="UP000007490"/>
    </source>
</evidence>
<accession>F0TC56</accession>
<dbReference type="PANTHER" id="PTHR23100">
    <property type="entry name" value="ARGININE BIOSYNTHESIS BIFUNCTIONAL PROTEIN ARGJ"/>
    <property type="match status" value="1"/>
</dbReference>
<feature type="binding site" evidence="7">
    <location>
        <position position="393"/>
    </location>
    <ligand>
        <name>substrate</name>
    </ligand>
</feature>
<dbReference type="AlphaFoldDB" id="F0TC56"/>
<evidence type="ECO:0000256" key="2">
    <source>
        <dbReference type="ARBA" id="ARBA00022571"/>
    </source>
</evidence>
<feature type="binding site" evidence="7">
    <location>
        <position position="184"/>
    </location>
    <ligand>
        <name>substrate</name>
    </ligand>
</feature>
<dbReference type="RefSeq" id="WP_013644558.1">
    <property type="nucleotide sequence ID" value="NC_015216.1"/>
</dbReference>
<keyword evidence="7" id="KW-0963">Cytoplasm</keyword>
<dbReference type="InterPro" id="IPR002813">
    <property type="entry name" value="Arg_biosynth_ArgJ"/>
</dbReference>
<comment type="similarity">
    <text evidence="1 7">Belongs to the ArgJ family.</text>
</comment>
<dbReference type="GO" id="GO:0005737">
    <property type="term" value="C:cytoplasm"/>
    <property type="evidence" value="ECO:0007669"/>
    <property type="project" value="UniProtKB-SubCell"/>
</dbReference>
<dbReference type="Gene3D" id="3.60.70.12">
    <property type="entry name" value="L-amino peptidase D-ALA esterase/amidase"/>
    <property type="match status" value="1"/>
</dbReference>
<dbReference type="UniPathway" id="UPA00068">
    <property type="reaction ID" value="UER00106"/>
</dbReference>
<comment type="pathway">
    <text evidence="7">Amino-acid biosynthesis; L-arginine biosynthesis; L-ornithine and N-acetyl-L-glutamate from L-glutamate and N(2)-acetyl-L-ornithine (cyclic): step 1/1.</text>
</comment>